<evidence type="ECO:0008006" key="4">
    <source>
        <dbReference type="Google" id="ProtNLM"/>
    </source>
</evidence>
<dbReference type="eggNOG" id="ENOG50310F3">
    <property type="taxonomic scope" value="Bacteria"/>
</dbReference>
<dbReference type="KEGG" id="ssan:NX02_13435"/>
<evidence type="ECO:0000256" key="1">
    <source>
        <dbReference type="SAM" id="SignalP"/>
    </source>
</evidence>
<evidence type="ECO:0000313" key="2">
    <source>
        <dbReference type="EMBL" id="AHE54381.1"/>
    </source>
</evidence>
<name>W0ABA6_9SPHN</name>
<accession>W0ABA6</accession>
<dbReference type="Pfam" id="PF14224">
    <property type="entry name" value="DUF4331"/>
    <property type="match status" value="1"/>
</dbReference>
<dbReference type="STRING" id="1123269.NX02_13435"/>
<dbReference type="EMBL" id="CP006644">
    <property type="protein sequence ID" value="AHE54381.1"/>
    <property type="molecule type" value="Genomic_DNA"/>
</dbReference>
<dbReference type="HOGENOM" id="CLU_1244670_0_0_5"/>
<proteinExistence type="predicted"/>
<organism evidence="2 3">
    <name type="scientific">Sphingomonas sanxanigenens DSM 19645 = NX02</name>
    <dbReference type="NCBI Taxonomy" id="1123269"/>
    <lineage>
        <taxon>Bacteria</taxon>
        <taxon>Pseudomonadati</taxon>
        <taxon>Pseudomonadota</taxon>
        <taxon>Alphaproteobacteria</taxon>
        <taxon>Sphingomonadales</taxon>
        <taxon>Sphingomonadaceae</taxon>
        <taxon>Sphingomonas</taxon>
    </lineage>
</organism>
<feature type="signal peptide" evidence="1">
    <location>
        <begin position="1"/>
        <end position="21"/>
    </location>
</feature>
<feature type="chain" id="PRO_5004785272" description="DUF4331 domain-containing protein" evidence="1">
    <location>
        <begin position="22"/>
        <end position="217"/>
    </location>
</feature>
<dbReference type="InterPro" id="IPR025566">
    <property type="entry name" value="DUF4331"/>
</dbReference>
<keyword evidence="1" id="KW-0732">Signal</keyword>
<dbReference type="AlphaFoldDB" id="W0ABA6"/>
<evidence type="ECO:0000313" key="3">
    <source>
        <dbReference type="Proteomes" id="UP000018851"/>
    </source>
</evidence>
<dbReference type="PATRIC" id="fig|1123269.5.peg.2616"/>
<protein>
    <recommendedName>
        <fullName evidence="4">DUF4331 domain-containing protein</fullName>
    </recommendedName>
</protein>
<keyword evidence="3" id="KW-1185">Reference proteome</keyword>
<sequence length="217" mass="23069">MRTLAIAGACALAAPALFFSAQYFSPAADHLDPPGRTDKAFDTTPDRAADIADVYTWHTDTALVIAMTFAGPAGTNRPGTYDRDVLYGINVSTDGVRETTELPIRVRFGSGGGGYGVQFSGLPGVATPFAGPVETDLTTPNGIKVRAGLFDDPFFFDLQGFRETRSTGMLRFDRTRDFFAGQNDTAIVIEIPRAALPEGTGSVDIWGSTARFAAGES</sequence>
<gene>
    <name evidence="2" type="ORF">NX02_13435</name>
</gene>
<reference evidence="2 3" key="1">
    <citation type="submission" date="2013-07" db="EMBL/GenBank/DDBJ databases">
        <title>Completed genome of Sphingomonas sanxanigenens NX02.</title>
        <authorList>
            <person name="Ma T."/>
            <person name="Huang H."/>
            <person name="Wu M."/>
            <person name="Li X."/>
            <person name="Li G."/>
        </authorList>
    </citation>
    <scope>NUCLEOTIDE SEQUENCE [LARGE SCALE GENOMIC DNA]</scope>
    <source>
        <strain evidence="2 3">NX02</strain>
    </source>
</reference>
<dbReference type="Proteomes" id="UP000018851">
    <property type="component" value="Chromosome"/>
</dbReference>